<evidence type="ECO:0000313" key="3">
    <source>
        <dbReference type="Proteomes" id="UP000515847"/>
    </source>
</evidence>
<dbReference type="EMBL" id="CP045798">
    <property type="protein sequence ID" value="QNB46566.1"/>
    <property type="molecule type" value="Genomic_DNA"/>
</dbReference>
<keyword evidence="3" id="KW-1185">Reference proteome</keyword>
<reference evidence="2 3" key="1">
    <citation type="journal article" date="2019" name="Front. Microbiol.">
        <title>Thermoanaerosceptrum fracticalcis gen. nov. sp. nov., a Novel Fumarate-Fermenting Microorganism From a Deep Fractured Carbonate Aquifer of the US Great Basin.</title>
        <authorList>
            <person name="Hamilton-Brehm S.D."/>
            <person name="Stewart L.E."/>
            <person name="Zavarin M."/>
            <person name="Caldwell M."/>
            <person name="Lawson P.A."/>
            <person name="Onstott T.C."/>
            <person name="Grzymski J."/>
            <person name="Neveux I."/>
            <person name="Lollar B.S."/>
            <person name="Russell C.E."/>
            <person name="Moser D.P."/>
        </authorList>
    </citation>
    <scope>NUCLEOTIDE SEQUENCE [LARGE SCALE GENOMIC DNA]</scope>
    <source>
        <strain evidence="2 3">DRI-13</strain>
    </source>
</reference>
<sequence>MIVSHVKDVQKIPMNAPGVLNAMKQVLIGPREGWDGYVMRVMTLEKQGYSPRHTHSWPHINYVLKGQGTLFIEDKEYVLEAGSFAYVPGNVLHQYRSTSDEDFVFICIVPEEGDK</sequence>
<dbReference type="Pfam" id="PF07883">
    <property type="entry name" value="Cupin_2"/>
    <property type="match status" value="1"/>
</dbReference>
<dbReference type="InterPro" id="IPR011051">
    <property type="entry name" value="RmlC_Cupin_sf"/>
</dbReference>
<dbReference type="OrthoDB" id="9791297at2"/>
<protein>
    <submittedName>
        <fullName evidence="2">Cupin domain-containing protein</fullName>
    </submittedName>
</protein>
<dbReference type="SUPFAM" id="SSF51182">
    <property type="entry name" value="RmlC-like cupins"/>
    <property type="match status" value="1"/>
</dbReference>
<feature type="domain" description="Cupin type-2" evidence="1">
    <location>
        <begin position="41"/>
        <end position="109"/>
    </location>
</feature>
<dbReference type="InterPro" id="IPR014710">
    <property type="entry name" value="RmlC-like_jellyroll"/>
</dbReference>
<evidence type="ECO:0000259" key="1">
    <source>
        <dbReference type="Pfam" id="PF07883"/>
    </source>
</evidence>
<dbReference type="Gene3D" id="2.60.120.10">
    <property type="entry name" value="Jelly Rolls"/>
    <property type="match status" value="1"/>
</dbReference>
<dbReference type="KEGG" id="tfr:BR63_09755"/>
<accession>A0A7G6E3B2</accession>
<gene>
    <name evidence="2" type="ORF">BR63_09755</name>
</gene>
<organism evidence="2 3">
    <name type="scientific">Thermanaerosceptrum fracticalcis</name>
    <dbReference type="NCBI Taxonomy" id="1712410"/>
    <lineage>
        <taxon>Bacteria</taxon>
        <taxon>Bacillati</taxon>
        <taxon>Bacillota</taxon>
        <taxon>Clostridia</taxon>
        <taxon>Eubacteriales</taxon>
        <taxon>Peptococcaceae</taxon>
        <taxon>Thermanaerosceptrum</taxon>
    </lineage>
</organism>
<dbReference type="AlphaFoldDB" id="A0A7G6E3B2"/>
<dbReference type="RefSeq" id="WP_081908102.1">
    <property type="nucleotide sequence ID" value="NZ_CP045798.1"/>
</dbReference>
<dbReference type="PANTHER" id="PTHR37694:SF1">
    <property type="entry name" value="SLR8022 PROTEIN"/>
    <property type="match status" value="1"/>
</dbReference>
<dbReference type="InterPro" id="IPR013096">
    <property type="entry name" value="Cupin_2"/>
</dbReference>
<dbReference type="PANTHER" id="PTHR37694">
    <property type="entry name" value="SLR8022 PROTEIN"/>
    <property type="match status" value="1"/>
</dbReference>
<evidence type="ECO:0000313" key="2">
    <source>
        <dbReference type="EMBL" id="QNB46566.1"/>
    </source>
</evidence>
<dbReference type="CDD" id="cd02222">
    <property type="entry name" value="cupin_TM1459-like"/>
    <property type="match status" value="1"/>
</dbReference>
<dbReference type="Proteomes" id="UP000515847">
    <property type="component" value="Chromosome"/>
</dbReference>
<proteinExistence type="predicted"/>
<name>A0A7G6E3B2_THEFR</name>